<dbReference type="AlphaFoldDB" id="A0A2T4A1X9"/>
<evidence type="ECO:0000313" key="2">
    <source>
        <dbReference type="Proteomes" id="UP000241690"/>
    </source>
</evidence>
<dbReference type="Proteomes" id="UP000241690">
    <property type="component" value="Unassembled WGS sequence"/>
</dbReference>
<name>A0A2T4A1X9_TRIHA</name>
<gene>
    <name evidence="1" type="ORF">M431DRAFT_498345</name>
</gene>
<dbReference type="RefSeq" id="XP_024770758.1">
    <property type="nucleotide sequence ID" value="XM_024917684.1"/>
</dbReference>
<organism evidence="1 2">
    <name type="scientific">Trichoderma harzianum CBS 226.95</name>
    <dbReference type="NCBI Taxonomy" id="983964"/>
    <lineage>
        <taxon>Eukaryota</taxon>
        <taxon>Fungi</taxon>
        <taxon>Dikarya</taxon>
        <taxon>Ascomycota</taxon>
        <taxon>Pezizomycotina</taxon>
        <taxon>Sordariomycetes</taxon>
        <taxon>Hypocreomycetidae</taxon>
        <taxon>Hypocreales</taxon>
        <taxon>Hypocreaceae</taxon>
        <taxon>Trichoderma</taxon>
    </lineage>
</organism>
<reference evidence="1 2" key="1">
    <citation type="submission" date="2016-07" db="EMBL/GenBank/DDBJ databases">
        <title>Multiple horizontal gene transfer events from other fungi enriched the ability of initially mycotrophic Trichoderma (Ascomycota) to feed on dead plant biomass.</title>
        <authorList>
            <consortium name="DOE Joint Genome Institute"/>
            <person name="Aerts A."/>
            <person name="Atanasova L."/>
            <person name="Chenthamara K."/>
            <person name="Zhang J."/>
            <person name="Grujic M."/>
            <person name="Henrissat B."/>
            <person name="Kuo A."/>
            <person name="Salamov A."/>
            <person name="Lipzen A."/>
            <person name="Labutti K."/>
            <person name="Barry K."/>
            <person name="Miao Y."/>
            <person name="Rahimi M.J."/>
            <person name="Shen Q."/>
            <person name="Grigoriev I.V."/>
            <person name="Kubicek C.P."/>
            <person name="Druzhinina I.S."/>
        </authorList>
    </citation>
    <scope>NUCLEOTIDE SEQUENCE [LARGE SCALE GENOMIC DNA]</scope>
    <source>
        <strain evidence="1 2">CBS 226.95</strain>
    </source>
</reference>
<proteinExistence type="predicted"/>
<protein>
    <submittedName>
        <fullName evidence="1">Uncharacterized protein</fullName>
    </submittedName>
</protein>
<accession>A0A2T4A1X9</accession>
<sequence length="168" mass="18893">MKETRLALLSGWNEASLRLLQVVKIDSRTVSGQILASSRLLAHLQHVESPECTTTLQYTLEPAKQHPPMARRCTKTKPDAVQRRHTHMSDLFSSVSTNRCPVHMGKSDAAFAPPSRRPTCPYPPFRASSRSYITCPSDLEFELPCCLSPKGRQGKKRGGMVRLHRVRE</sequence>
<keyword evidence="2" id="KW-1185">Reference proteome</keyword>
<dbReference type="EMBL" id="KZ679686">
    <property type="protein sequence ID" value="PTB51081.1"/>
    <property type="molecule type" value="Genomic_DNA"/>
</dbReference>
<dbReference type="GeneID" id="36626253"/>
<evidence type="ECO:0000313" key="1">
    <source>
        <dbReference type="EMBL" id="PTB51081.1"/>
    </source>
</evidence>